<keyword evidence="2 3" id="KW-0274">FAD</keyword>
<proteinExistence type="predicted"/>
<feature type="binding site" evidence="3">
    <location>
        <begin position="106"/>
        <end position="113"/>
    </location>
    <ligand>
        <name>FAD</name>
        <dbReference type="ChEBI" id="CHEBI:57692"/>
    </ligand>
</feature>
<dbReference type="GO" id="GO:0003677">
    <property type="term" value="F:DNA binding"/>
    <property type="evidence" value="ECO:0007669"/>
    <property type="project" value="TreeGrafter"/>
</dbReference>
<accession>A0A9X1BN46</accession>
<feature type="binding site" evidence="3">
    <location>
        <begin position="204"/>
        <end position="206"/>
    </location>
    <ligand>
        <name>FAD</name>
        <dbReference type="ChEBI" id="CHEBI:57692"/>
    </ligand>
</feature>
<evidence type="ECO:0000259" key="5">
    <source>
        <dbReference type="Pfam" id="PF03441"/>
    </source>
</evidence>
<evidence type="ECO:0000256" key="4">
    <source>
        <dbReference type="SAM" id="MobiDB-lite"/>
    </source>
</evidence>
<evidence type="ECO:0000256" key="3">
    <source>
        <dbReference type="PIRSR" id="PIRSR602081-1"/>
    </source>
</evidence>
<gene>
    <name evidence="6" type="ORF">JI742_04885</name>
</gene>
<feature type="region of interest" description="Disordered" evidence="4">
    <location>
        <begin position="264"/>
        <end position="284"/>
    </location>
</feature>
<dbReference type="PANTHER" id="PTHR11455:SF18">
    <property type="entry name" value="SI:CH1073-390K14.1"/>
    <property type="match status" value="1"/>
</dbReference>
<feature type="binding site" evidence="3">
    <location>
        <position position="59"/>
    </location>
    <ligand>
        <name>FAD</name>
        <dbReference type="ChEBI" id="CHEBI:57692"/>
    </ligand>
</feature>
<dbReference type="GO" id="GO:0003904">
    <property type="term" value="F:deoxyribodipyrimidine photo-lyase activity"/>
    <property type="evidence" value="ECO:0007669"/>
    <property type="project" value="TreeGrafter"/>
</dbReference>
<dbReference type="GO" id="GO:0043153">
    <property type="term" value="P:entrainment of circadian clock by photoperiod"/>
    <property type="evidence" value="ECO:0007669"/>
    <property type="project" value="TreeGrafter"/>
</dbReference>
<evidence type="ECO:0000313" key="7">
    <source>
        <dbReference type="Proteomes" id="UP000643207"/>
    </source>
</evidence>
<dbReference type="InterPro" id="IPR005101">
    <property type="entry name" value="Cryptochr/Photolyase_FAD-bd"/>
</dbReference>
<evidence type="ECO:0000313" key="6">
    <source>
        <dbReference type="EMBL" id="MBL0719220.1"/>
    </source>
</evidence>
<dbReference type="GO" id="GO:0071949">
    <property type="term" value="F:FAD binding"/>
    <property type="evidence" value="ECO:0007669"/>
    <property type="project" value="TreeGrafter"/>
</dbReference>
<evidence type="ECO:0000256" key="1">
    <source>
        <dbReference type="ARBA" id="ARBA00022630"/>
    </source>
</evidence>
<dbReference type="InterPro" id="IPR036134">
    <property type="entry name" value="Crypto/Photolyase_FAD-like_sf"/>
</dbReference>
<dbReference type="EMBL" id="JAERRA010000001">
    <property type="protein sequence ID" value="MBL0719220.1"/>
    <property type="molecule type" value="Genomic_DNA"/>
</dbReference>
<organism evidence="6 7">
    <name type="scientific">Aquariibacter lacus</name>
    <dbReference type="NCBI Taxonomy" id="2801332"/>
    <lineage>
        <taxon>Bacteria</taxon>
        <taxon>Pseudomonadati</taxon>
        <taxon>Pseudomonadota</taxon>
        <taxon>Betaproteobacteria</taxon>
        <taxon>Burkholderiales</taxon>
        <taxon>Sphaerotilaceae</taxon>
        <taxon>Aquariibacter</taxon>
    </lineage>
</organism>
<dbReference type="SUPFAM" id="SSF48173">
    <property type="entry name" value="Cryptochrome/photolyase FAD-binding domain"/>
    <property type="match status" value="1"/>
</dbReference>
<reference evidence="6 7" key="1">
    <citation type="submission" date="2021-01" db="EMBL/GenBank/DDBJ databases">
        <title>Piscinibacter sp. Jin2 Genome sequencing and assembly.</title>
        <authorList>
            <person name="Kim I."/>
        </authorList>
    </citation>
    <scope>NUCLEOTIDE SEQUENCE [LARGE SCALE GENOMIC DNA]</scope>
    <source>
        <strain evidence="6 7">Jin2</strain>
    </source>
</reference>
<dbReference type="Proteomes" id="UP000643207">
    <property type="component" value="Unassembled WGS sequence"/>
</dbReference>
<keyword evidence="7" id="KW-1185">Reference proteome</keyword>
<dbReference type="GO" id="GO:0005737">
    <property type="term" value="C:cytoplasm"/>
    <property type="evidence" value="ECO:0007669"/>
    <property type="project" value="TreeGrafter"/>
</dbReference>
<dbReference type="Gene3D" id="1.25.40.80">
    <property type="match status" value="1"/>
</dbReference>
<sequence length="457" mass="48968">MSIAPASPDGPEAASEAWAPGPADLTTLRVAGIPAALHRFPPSAQAAWARLAELKPASYARSRNALDGAVSGLSPYFAHGLIEPGAALAALAARHRIGYEDKLVFEFGWRAFFHHVRARRRDAILDTLRPEGLPAGPAAYRARLPDDVLEARSGVPAIDQAVRVLYASGYLHNHARMWLASYLVHLRKVDWRVAADWLYGHLLDGDLACNHLSWQWVAGSFSSKPYLFNADNVARYAPVAASRTWRSAGTLIDRSYEALEQLARQGRASGPEPGAHPAVEPPGLWAEPPAEALAGLPRLDDPAELGAATAALDLVHPWALGEPPAGARPQRLGLVHLPAHAARPWSARRWAWVLARMAAVCDRVWIDDAAPLLQSLRAQGRPLRAAPAPESGYARLLAGLAAPPAPPPLFADPAGSCTSFSRWYAQSQALAPHLEDRLRPWAAAGAAGLGTLSLFPG</sequence>
<evidence type="ECO:0000256" key="2">
    <source>
        <dbReference type="ARBA" id="ARBA00022827"/>
    </source>
</evidence>
<dbReference type="InterPro" id="IPR002081">
    <property type="entry name" value="Cryptochrome/DNA_photolyase_1"/>
</dbReference>
<dbReference type="RefSeq" id="WP_201824452.1">
    <property type="nucleotide sequence ID" value="NZ_JAERRA010000001.1"/>
</dbReference>
<protein>
    <submittedName>
        <fullName evidence="6">Deoxyribodipyrimidine photolyase</fullName>
    </submittedName>
</protein>
<comment type="cofactor">
    <cofactor evidence="3">
        <name>FAD</name>
        <dbReference type="ChEBI" id="CHEBI:57692"/>
    </cofactor>
    <text evidence="3">Binds 1 FAD per subunit.</text>
</comment>
<dbReference type="Pfam" id="PF03441">
    <property type="entry name" value="FAD_binding_7"/>
    <property type="match status" value="1"/>
</dbReference>
<keyword evidence="1 3" id="KW-0285">Flavoprotein</keyword>
<dbReference type="Gene3D" id="1.10.579.10">
    <property type="entry name" value="DNA Cyclobutane Dipyrimidine Photolyase, subunit A, domain 3"/>
    <property type="match status" value="1"/>
</dbReference>
<dbReference type="GO" id="GO:0032922">
    <property type="term" value="P:circadian regulation of gene expression"/>
    <property type="evidence" value="ECO:0007669"/>
    <property type="project" value="TreeGrafter"/>
</dbReference>
<dbReference type="PANTHER" id="PTHR11455">
    <property type="entry name" value="CRYPTOCHROME"/>
    <property type="match status" value="1"/>
</dbReference>
<name>A0A9X1BN46_9BURK</name>
<dbReference type="AlphaFoldDB" id="A0A9X1BN46"/>
<feature type="domain" description="Cryptochrome/DNA photolyase FAD-binding" evidence="5">
    <location>
        <begin position="106"/>
        <end position="263"/>
    </location>
</feature>
<comment type="caution">
    <text evidence="6">The sequence shown here is derived from an EMBL/GenBank/DDBJ whole genome shotgun (WGS) entry which is preliminary data.</text>
</comment>